<accession>X0TIP6</accession>
<dbReference type="EMBL" id="BARS01014441">
    <property type="protein sequence ID" value="GAF93423.1"/>
    <property type="molecule type" value="Genomic_DNA"/>
</dbReference>
<organism evidence="1">
    <name type="scientific">marine sediment metagenome</name>
    <dbReference type="NCBI Taxonomy" id="412755"/>
    <lineage>
        <taxon>unclassified sequences</taxon>
        <taxon>metagenomes</taxon>
        <taxon>ecological metagenomes</taxon>
    </lineage>
</organism>
<comment type="caution">
    <text evidence="1">The sequence shown here is derived from an EMBL/GenBank/DDBJ whole genome shotgun (WGS) entry which is preliminary data.</text>
</comment>
<evidence type="ECO:0000313" key="1">
    <source>
        <dbReference type="EMBL" id="GAF93423.1"/>
    </source>
</evidence>
<gene>
    <name evidence="1" type="ORF">S01H1_24343</name>
</gene>
<dbReference type="AlphaFoldDB" id="X0TIP6"/>
<name>X0TIP6_9ZZZZ</name>
<feature type="non-terminal residue" evidence="1">
    <location>
        <position position="1"/>
    </location>
</feature>
<reference evidence="1" key="1">
    <citation type="journal article" date="2014" name="Front. Microbiol.">
        <title>High frequency of phylogenetically diverse reductive dehalogenase-homologous genes in deep subseafloor sedimentary metagenomes.</title>
        <authorList>
            <person name="Kawai M."/>
            <person name="Futagami T."/>
            <person name="Toyoda A."/>
            <person name="Takaki Y."/>
            <person name="Nishi S."/>
            <person name="Hori S."/>
            <person name="Arai W."/>
            <person name="Tsubouchi T."/>
            <person name="Morono Y."/>
            <person name="Uchiyama I."/>
            <person name="Ito T."/>
            <person name="Fujiyama A."/>
            <person name="Inagaki F."/>
            <person name="Takami H."/>
        </authorList>
    </citation>
    <scope>NUCLEOTIDE SEQUENCE</scope>
    <source>
        <strain evidence="1">Expedition CK06-06</strain>
    </source>
</reference>
<sequence>CPSKNNPHQSPANRLTTTEIYLNLSPEDTIRQFLNKW</sequence>
<proteinExistence type="predicted"/>
<protein>
    <submittedName>
        <fullName evidence="1">Uncharacterized protein</fullName>
    </submittedName>
</protein>